<name>A0A443SCA7_9ACAR</name>
<keyword evidence="3" id="KW-1133">Transmembrane helix</keyword>
<comment type="caution">
    <text evidence="4">The sequence shown here is derived from an EMBL/GenBank/DDBJ whole genome shotgun (WGS) entry which is preliminary data.</text>
</comment>
<dbReference type="GO" id="GO:0004531">
    <property type="term" value="F:deoxyribonuclease II activity"/>
    <property type="evidence" value="ECO:0007669"/>
    <property type="project" value="InterPro"/>
</dbReference>
<dbReference type="OrthoDB" id="10261598at2759"/>
<dbReference type="EMBL" id="NCKV01004020">
    <property type="protein sequence ID" value="RWS25137.1"/>
    <property type="molecule type" value="Genomic_DNA"/>
</dbReference>
<sequence>MKFKNGSDKKTVKWLSTQDHAKWAVSESEKSPFVCISDINRMESQFKRAFLINTLIILFTLDLVFSLLGVYQY</sequence>
<evidence type="ECO:0000313" key="5">
    <source>
        <dbReference type="Proteomes" id="UP000288716"/>
    </source>
</evidence>
<accession>A0A443SCA7</accession>
<proteinExistence type="inferred from homology"/>
<dbReference type="VEuPathDB" id="VectorBase:LDEU006902"/>
<evidence type="ECO:0000256" key="3">
    <source>
        <dbReference type="SAM" id="Phobius"/>
    </source>
</evidence>
<dbReference type="Proteomes" id="UP000288716">
    <property type="component" value="Unassembled WGS sequence"/>
</dbReference>
<protein>
    <submittedName>
        <fullName evidence="4">Uncharacterized protein</fullName>
    </submittedName>
</protein>
<dbReference type="InterPro" id="IPR004947">
    <property type="entry name" value="DNase_II"/>
</dbReference>
<gene>
    <name evidence="4" type="ORF">B4U80_04718</name>
</gene>
<comment type="similarity">
    <text evidence="1">Belongs to the DNase II family.</text>
</comment>
<keyword evidence="2" id="KW-0378">Hydrolase</keyword>
<keyword evidence="5" id="KW-1185">Reference proteome</keyword>
<dbReference type="Pfam" id="PF03265">
    <property type="entry name" value="DNase_II"/>
    <property type="match status" value="1"/>
</dbReference>
<evidence type="ECO:0000256" key="2">
    <source>
        <dbReference type="ARBA" id="ARBA00022801"/>
    </source>
</evidence>
<reference evidence="4 5" key="1">
    <citation type="journal article" date="2018" name="Gigascience">
        <title>Genomes of trombidid mites reveal novel predicted allergens and laterally-transferred genes associated with secondary metabolism.</title>
        <authorList>
            <person name="Dong X."/>
            <person name="Chaisiri K."/>
            <person name="Xia D."/>
            <person name="Armstrong S.D."/>
            <person name="Fang Y."/>
            <person name="Donnelly M.J."/>
            <person name="Kadowaki T."/>
            <person name="McGarry J.W."/>
            <person name="Darby A.C."/>
            <person name="Makepeace B.L."/>
        </authorList>
    </citation>
    <scope>NUCLEOTIDE SEQUENCE [LARGE SCALE GENOMIC DNA]</scope>
    <source>
        <strain evidence="4">UoL-UT</strain>
    </source>
</reference>
<dbReference type="AlphaFoldDB" id="A0A443SCA7"/>
<keyword evidence="3" id="KW-0812">Transmembrane</keyword>
<keyword evidence="3" id="KW-0472">Membrane</keyword>
<evidence type="ECO:0000313" key="4">
    <source>
        <dbReference type="EMBL" id="RWS25137.1"/>
    </source>
</evidence>
<evidence type="ECO:0000256" key="1">
    <source>
        <dbReference type="ARBA" id="ARBA00007527"/>
    </source>
</evidence>
<organism evidence="4 5">
    <name type="scientific">Leptotrombidium deliense</name>
    <dbReference type="NCBI Taxonomy" id="299467"/>
    <lineage>
        <taxon>Eukaryota</taxon>
        <taxon>Metazoa</taxon>
        <taxon>Ecdysozoa</taxon>
        <taxon>Arthropoda</taxon>
        <taxon>Chelicerata</taxon>
        <taxon>Arachnida</taxon>
        <taxon>Acari</taxon>
        <taxon>Acariformes</taxon>
        <taxon>Trombidiformes</taxon>
        <taxon>Prostigmata</taxon>
        <taxon>Anystina</taxon>
        <taxon>Parasitengona</taxon>
        <taxon>Trombiculoidea</taxon>
        <taxon>Trombiculidae</taxon>
        <taxon>Leptotrombidium</taxon>
    </lineage>
</organism>
<feature type="transmembrane region" description="Helical" evidence="3">
    <location>
        <begin position="50"/>
        <end position="71"/>
    </location>
</feature>